<evidence type="ECO:0000313" key="5">
    <source>
        <dbReference type="Proteomes" id="UP000199476"/>
    </source>
</evidence>
<proteinExistence type="predicted"/>
<reference evidence="4 5" key="1">
    <citation type="submission" date="2016-10" db="EMBL/GenBank/DDBJ databases">
        <authorList>
            <person name="de Groot N.N."/>
        </authorList>
    </citation>
    <scope>NUCLEOTIDE SEQUENCE [LARGE SCALE GENOMIC DNA]</scope>
    <source>
        <strain evidence="4 5">SLAS-1</strain>
    </source>
</reference>
<feature type="region of interest" description="Disordered" evidence="2">
    <location>
        <begin position="31"/>
        <end position="54"/>
    </location>
</feature>
<evidence type="ECO:0000256" key="2">
    <source>
        <dbReference type="SAM" id="MobiDB-lite"/>
    </source>
</evidence>
<keyword evidence="1" id="KW-0175">Coiled coil</keyword>
<accession>A0A1G9U730</accession>
<name>A0A1G9U730_9FIRM</name>
<dbReference type="RefSeq" id="WP_089762503.1">
    <property type="nucleotide sequence ID" value="NZ_FNGO01000062.1"/>
</dbReference>
<keyword evidence="3" id="KW-0472">Membrane</keyword>
<dbReference type="EMBL" id="FNGO01000062">
    <property type="protein sequence ID" value="SDM55741.1"/>
    <property type="molecule type" value="Genomic_DNA"/>
</dbReference>
<evidence type="ECO:0000256" key="1">
    <source>
        <dbReference type="SAM" id="Coils"/>
    </source>
</evidence>
<sequence length="84" mass="10546">MPYCFGWFFPLIFFGFFIYIFFFRRGGSPFQPPWNDREERYREKSPEENYSGNTDEKIELRKKVVELEKEIEYLNRRLEEEREK</sequence>
<organism evidence="4 5">
    <name type="scientific">Halarsenatibacter silvermanii</name>
    <dbReference type="NCBI Taxonomy" id="321763"/>
    <lineage>
        <taxon>Bacteria</taxon>
        <taxon>Bacillati</taxon>
        <taxon>Bacillota</taxon>
        <taxon>Clostridia</taxon>
        <taxon>Halanaerobiales</taxon>
        <taxon>Halarsenatibacteraceae</taxon>
        <taxon>Halarsenatibacter</taxon>
    </lineage>
</organism>
<dbReference type="Proteomes" id="UP000199476">
    <property type="component" value="Unassembled WGS sequence"/>
</dbReference>
<protein>
    <submittedName>
        <fullName evidence="4">Uncharacterized protein</fullName>
    </submittedName>
</protein>
<keyword evidence="5" id="KW-1185">Reference proteome</keyword>
<dbReference type="AlphaFoldDB" id="A0A1G9U730"/>
<keyword evidence="3" id="KW-1133">Transmembrane helix</keyword>
<keyword evidence="3" id="KW-0812">Transmembrane</keyword>
<evidence type="ECO:0000256" key="3">
    <source>
        <dbReference type="SAM" id="Phobius"/>
    </source>
</evidence>
<gene>
    <name evidence="4" type="ORF">SAMN04488692_1624</name>
</gene>
<feature type="compositionally biased region" description="Basic and acidic residues" evidence="2">
    <location>
        <begin position="35"/>
        <end position="47"/>
    </location>
</feature>
<evidence type="ECO:0000313" key="4">
    <source>
        <dbReference type="EMBL" id="SDM55741.1"/>
    </source>
</evidence>
<feature type="transmembrane region" description="Helical" evidence="3">
    <location>
        <begin position="6"/>
        <end position="23"/>
    </location>
</feature>
<feature type="coiled-coil region" evidence="1">
    <location>
        <begin position="57"/>
        <end position="84"/>
    </location>
</feature>